<dbReference type="RefSeq" id="WP_023190040.1">
    <property type="nucleotide sequence ID" value="NC_022599.1"/>
</dbReference>
<organism evidence="1">
    <name type="scientific">Micrococcus sp. V7</name>
    <dbReference type="NCBI Taxonomy" id="404582"/>
    <lineage>
        <taxon>Bacteria</taxon>
        <taxon>Bacillati</taxon>
        <taxon>Actinomycetota</taxon>
        <taxon>Actinomycetes</taxon>
        <taxon>Micrococcales</taxon>
        <taxon>Micrococcaceae</taxon>
        <taxon>Micrococcus</taxon>
    </lineage>
</organism>
<dbReference type="AlphaFoldDB" id="U5NZS8"/>
<sequence>MANKELKKLLKSLEAQGWRVERRSKGWMVYPPDTTKPMVTIHETLSDHRAWKNQMAALKRSGYQEP</sequence>
<dbReference type="EMBL" id="KF577591">
    <property type="protein sequence ID" value="AGY35425.1"/>
    <property type="molecule type" value="Genomic_DNA"/>
</dbReference>
<proteinExistence type="predicted"/>
<protein>
    <recommendedName>
        <fullName evidence="2">Type II toxin-antitoxin system HicA family toxin</fullName>
    </recommendedName>
</protein>
<name>U5NZS8_9MICC</name>
<evidence type="ECO:0008006" key="2">
    <source>
        <dbReference type="Google" id="ProtNLM"/>
    </source>
</evidence>
<geneLocation type="plasmid" evidence="1">
    <name>pLMV7</name>
</geneLocation>
<evidence type="ECO:0000313" key="1">
    <source>
        <dbReference type="EMBL" id="AGY35425.1"/>
    </source>
</evidence>
<accession>U5NZS8</accession>
<gene>
    <name evidence="1" type="ORF">LMV7_p00030</name>
</gene>
<keyword evidence="1" id="KW-0614">Plasmid</keyword>
<reference evidence="1" key="1">
    <citation type="journal article" date="2013" name="Genome Announc.">
        <title>First complete sequence of a giant linear plasmid from a micrococcus strain isolated from an extremely high-altitude lake.</title>
        <authorList>
            <person name="Dib J.R."/>
            <person name="Schuldes J."/>
            <person name="Thurmer A."/>
            <person name="Farias M.E."/>
            <person name="Daniel R."/>
            <person name="Meinhardt F."/>
        </authorList>
    </citation>
    <scope>NUCLEOTIDE SEQUENCE</scope>
    <source>
        <strain evidence="1">V7</strain>
        <plasmid evidence="1">pLMV7</plasmid>
    </source>
</reference>